<gene>
    <name evidence="8" type="ORF">D4764_13G0003470</name>
</gene>
<feature type="compositionally biased region" description="Basic and acidic residues" evidence="5">
    <location>
        <begin position="333"/>
        <end position="354"/>
    </location>
</feature>
<comment type="caution">
    <text evidence="8">The sequence shown here is derived from an EMBL/GenBank/DDBJ whole genome shotgun (WGS) entry which is preliminary data.</text>
</comment>
<feature type="region of interest" description="Disordered" evidence="5">
    <location>
        <begin position="423"/>
        <end position="488"/>
    </location>
</feature>
<feature type="transmembrane region" description="Helical" evidence="6">
    <location>
        <begin position="106"/>
        <end position="132"/>
    </location>
</feature>
<sequence>MSKPQAPPQAGASELEVISQQVEEDNQCPVQLVNFAYRDLPLAGLDVSLAGSQLISNPDEEDNREGVEESSIKCLGSGPLTDVAFRIPPLGDRSNWLKPCCGQRAALWQVCLLSAGFNCFLVTCVVLVGLLLTLELLIDTKLLQCGCCRQPNIDIVSNAFQFASIIHWISLTVLSVFFAETVFRIVVLGIWDYIENKVEVFDGAVIVLSLAPMVASTVANGPSSPWDAIGLIITLRIWRVKRIIDAYVLQVRVEMELEIQQYEKAKLVREEQLDRLTQICQEQAFEIRQLRAHLAQQDLDLVAEREAAMQIHHMWGKQNSTFQEVDGLASGPSEHHRPARSREPGRPADHHSQDDMNNYISQYYSEPSSDMGIPDPARVITTAAIDVHLPNNPSHLPSSLVSADAVTSCRTFRRTGSLVSEASNATLSRSSFSRRQHSISSHTLGSNTDCSSTVREASTSTDYSDQRCYPPPYSSPLALGPQPRGSPSTVVQELLFSLSEDSCLAQKGLDPVNLKPPSPTGSTKASPELEHRVNIYNKRNQESRAGLHSKPLINLQGTEGFLEEKYKMMEPVDAPVSRLSET</sequence>
<dbReference type="AlphaFoldDB" id="A0A5C6P8E9"/>
<evidence type="ECO:0000256" key="4">
    <source>
        <dbReference type="ARBA" id="ARBA00023136"/>
    </source>
</evidence>
<organism evidence="8 9">
    <name type="scientific">Takifugu flavidus</name>
    <name type="common">sansaifugu</name>
    <dbReference type="NCBI Taxonomy" id="433684"/>
    <lineage>
        <taxon>Eukaryota</taxon>
        <taxon>Metazoa</taxon>
        <taxon>Chordata</taxon>
        <taxon>Craniata</taxon>
        <taxon>Vertebrata</taxon>
        <taxon>Euteleostomi</taxon>
        <taxon>Actinopterygii</taxon>
        <taxon>Neopterygii</taxon>
        <taxon>Teleostei</taxon>
        <taxon>Neoteleostei</taxon>
        <taxon>Acanthomorphata</taxon>
        <taxon>Eupercaria</taxon>
        <taxon>Tetraodontiformes</taxon>
        <taxon>Tetradontoidea</taxon>
        <taxon>Tetraodontidae</taxon>
        <taxon>Takifugu</taxon>
    </lineage>
</organism>
<protein>
    <submittedName>
        <fullName evidence="8">Transmembrane protein 266</fullName>
    </submittedName>
</protein>
<evidence type="ECO:0000256" key="5">
    <source>
        <dbReference type="SAM" id="MobiDB-lite"/>
    </source>
</evidence>
<evidence type="ECO:0000256" key="2">
    <source>
        <dbReference type="ARBA" id="ARBA00022692"/>
    </source>
</evidence>
<keyword evidence="9" id="KW-1185">Reference proteome</keyword>
<dbReference type="PANTHER" id="PTHR46842:SF1">
    <property type="entry name" value="TRANSMEMBRANE PROTEIN 266"/>
    <property type="match status" value="1"/>
</dbReference>
<dbReference type="Proteomes" id="UP000324091">
    <property type="component" value="Chromosome 13"/>
</dbReference>
<feature type="region of interest" description="Disordered" evidence="5">
    <location>
        <begin position="1"/>
        <end position="20"/>
    </location>
</feature>
<proteinExistence type="predicted"/>
<dbReference type="PANTHER" id="PTHR46842">
    <property type="entry name" value="TRANSMEMBRANE PROTEIN 266"/>
    <property type="match status" value="1"/>
</dbReference>
<dbReference type="EMBL" id="RHFK02000005">
    <property type="protein sequence ID" value="TWW75685.1"/>
    <property type="molecule type" value="Genomic_DNA"/>
</dbReference>
<feature type="region of interest" description="Disordered" evidence="5">
    <location>
        <begin position="324"/>
        <end position="355"/>
    </location>
</feature>
<feature type="domain" description="Ion transport" evidence="7">
    <location>
        <begin position="117"/>
        <end position="245"/>
    </location>
</feature>
<dbReference type="GO" id="GO:0030425">
    <property type="term" value="C:dendrite"/>
    <property type="evidence" value="ECO:0007669"/>
    <property type="project" value="TreeGrafter"/>
</dbReference>
<dbReference type="GO" id="GO:0022832">
    <property type="term" value="F:voltage-gated channel activity"/>
    <property type="evidence" value="ECO:0007669"/>
    <property type="project" value="InterPro"/>
</dbReference>
<evidence type="ECO:0000259" key="7">
    <source>
        <dbReference type="Pfam" id="PF00520"/>
    </source>
</evidence>
<dbReference type="Gene3D" id="1.20.120.350">
    <property type="entry name" value="Voltage-gated potassium channels. Chain C"/>
    <property type="match status" value="1"/>
</dbReference>
<evidence type="ECO:0000256" key="6">
    <source>
        <dbReference type="SAM" id="Phobius"/>
    </source>
</evidence>
<dbReference type="InterPro" id="IPR005821">
    <property type="entry name" value="Ion_trans_dom"/>
</dbReference>
<keyword evidence="2 6" id="KW-0812">Transmembrane</keyword>
<feature type="transmembrane region" description="Helical" evidence="6">
    <location>
        <begin position="200"/>
        <end position="219"/>
    </location>
</feature>
<feature type="compositionally biased region" description="Polar residues" evidence="5">
    <location>
        <begin position="442"/>
        <end position="463"/>
    </location>
</feature>
<evidence type="ECO:0000313" key="9">
    <source>
        <dbReference type="Proteomes" id="UP000324091"/>
    </source>
</evidence>
<evidence type="ECO:0000313" key="8">
    <source>
        <dbReference type="EMBL" id="TWW75685.1"/>
    </source>
</evidence>
<name>A0A5C6P8E9_9TELE</name>
<evidence type="ECO:0000256" key="3">
    <source>
        <dbReference type="ARBA" id="ARBA00022989"/>
    </source>
</evidence>
<reference evidence="8 9" key="1">
    <citation type="submission" date="2019-04" db="EMBL/GenBank/DDBJ databases">
        <title>Chromosome genome assembly for Takifugu flavidus.</title>
        <authorList>
            <person name="Xiao S."/>
        </authorList>
    </citation>
    <scope>NUCLEOTIDE SEQUENCE [LARGE SCALE GENOMIC DNA]</scope>
    <source>
        <strain evidence="8">HTHZ2018</strain>
        <tissue evidence="8">Muscle</tissue>
    </source>
</reference>
<feature type="region of interest" description="Disordered" evidence="5">
    <location>
        <begin position="508"/>
        <end position="530"/>
    </location>
</feature>
<keyword evidence="4 6" id="KW-0472">Membrane</keyword>
<accession>A0A5C6P8E9</accession>
<keyword evidence="3 6" id="KW-1133">Transmembrane helix</keyword>
<dbReference type="Pfam" id="PF00520">
    <property type="entry name" value="Ion_trans"/>
    <property type="match status" value="1"/>
</dbReference>
<dbReference type="InterPro" id="IPR042857">
    <property type="entry name" value="TMEM266"/>
</dbReference>
<comment type="subcellular location">
    <subcellularLocation>
        <location evidence="1">Membrane</location>
        <topology evidence="1">Multi-pass membrane protein</topology>
    </subcellularLocation>
</comment>
<dbReference type="GO" id="GO:0005886">
    <property type="term" value="C:plasma membrane"/>
    <property type="evidence" value="ECO:0007669"/>
    <property type="project" value="InterPro"/>
</dbReference>
<evidence type="ECO:0000256" key="1">
    <source>
        <dbReference type="ARBA" id="ARBA00004141"/>
    </source>
</evidence>
<feature type="transmembrane region" description="Helical" evidence="6">
    <location>
        <begin position="165"/>
        <end position="188"/>
    </location>
</feature>
<dbReference type="InterPro" id="IPR027359">
    <property type="entry name" value="Volt_channel_dom_sf"/>
</dbReference>